<keyword evidence="2" id="KW-1185">Reference proteome</keyword>
<evidence type="ECO:0000313" key="2">
    <source>
        <dbReference type="Proteomes" id="UP000029669"/>
    </source>
</evidence>
<dbReference type="RefSeq" id="WP_003869165.1">
    <property type="nucleotide sequence ID" value="NZ_CP009170.1"/>
</dbReference>
<dbReference type="EMBL" id="CP009170">
    <property type="protein sequence ID" value="AIS52519.1"/>
    <property type="molecule type" value="Genomic_DNA"/>
</dbReference>
<keyword evidence="1" id="KW-0282">Flagellum</keyword>
<reference evidence="2" key="1">
    <citation type="journal article" date="2015" name="Genome Announc.">
        <title>Whole-Genome Sequences of 80 Environmental and Clinical Isolates of Burkholderia pseudomallei.</title>
        <authorList>
            <person name="Johnson S.L."/>
            <person name="Baker A.L."/>
            <person name="Chain P.S."/>
            <person name="Currie B.J."/>
            <person name="Daligault H.E."/>
            <person name="Davenport K.W."/>
            <person name="Davis C.B."/>
            <person name="Inglis T.J."/>
            <person name="Kaestli M."/>
            <person name="Koren S."/>
            <person name="Mayo M."/>
            <person name="Merritt A.J."/>
            <person name="Price E.P."/>
            <person name="Sarovich D.S."/>
            <person name="Warner J."/>
            <person name="Rosovitz M.J."/>
        </authorList>
    </citation>
    <scope>NUCLEOTIDE SEQUENCE [LARGE SCALE GENOMIC DNA]</scope>
    <source>
        <strain evidence="2">DSM 2030</strain>
    </source>
</reference>
<dbReference type="PANTHER" id="PTHR39185">
    <property type="entry name" value="SWARMING MOTILITY PROTEIN SWRD"/>
    <property type="match status" value="1"/>
</dbReference>
<sequence length="65" mass="7684">MIYVTRLNNEEFIVNAELIEFIERTPDTVISLTTGKKIVVKETPEEIIQRVIEYKQKIFTKEVLE</sequence>
<dbReference type="AlphaFoldDB" id="A0A097ART7"/>
<gene>
    <name evidence="1" type="primary">flbD</name>
    <name evidence="1" type="ORF">TKV_c13480</name>
</gene>
<keyword evidence="1" id="KW-0969">Cilium</keyword>
<protein>
    <submittedName>
        <fullName evidence="1">Flagellar protein FlbD</fullName>
    </submittedName>
</protein>
<dbReference type="HOGENOM" id="CLU_173020_1_0_9"/>
<dbReference type="eggNOG" id="COG1582">
    <property type="taxonomic scope" value="Bacteria"/>
</dbReference>
<dbReference type="InterPro" id="IPR009384">
    <property type="entry name" value="SwrD-like"/>
</dbReference>
<organism evidence="1 2">
    <name type="scientific">Thermoanaerobacter kivui</name>
    <name type="common">Acetogenium kivui</name>
    <dbReference type="NCBI Taxonomy" id="2325"/>
    <lineage>
        <taxon>Bacteria</taxon>
        <taxon>Bacillati</taxon>
        <taxon>Bacillota</taxon>
        <taxon>Clostridia</taxon>
        <taxon>Thermoanaerobacterales</taxon>
        <taxon>Thermoanaerobacteraceae</taxon>
        <taxon>Thermoanaerobacter</taxon>
    </lineage>
</organism>
<dbReference type="Proteomes" id="UP000029669">
    <property type="component" value="Chromosome"/>
</dbReference>
<proteinExistence type="predicted"/>
<dbReference type="STRING" id="2325.TKV_c13480"/>
<dbReference type="PANTHER" id="PTHR39185:SF1">
    <property type="entry name" value="SWARMING MOTILITY PROTEIN SWRD"/>
    <property type="match status" value="1"/>
</dbReference>
<dbReference type="KEGG" id="tki:TKV_c13480"/>
<dbReference type="OrthoDB" id="9799862at2"/>
<accession>A0A097ART7</accession>
<keyword evidence="1" id="KW-0966">Cell projection</keyword>
<name>A0A097ART7_THEKI</name>
<evidence type="ECO:0000313" key="1">
    <source>
        <dbReference type="EMBL" id="AIS52519.1"/>
    </source>
</evidence>
<dbReference type="Pfam" id="PF06289">
    <property type="entry name" value="FlbD"/>
    <property type="match status" value="1"/>
</dbReference>